<gene>
    <name evidence="1" type="ORF">L249_3387</name>
</gene>
<comment type="caution">
    <text evidence="1">The sequence shown here is derived from an EMBL/GenBank/DDBJ whole genome shotgun (WGS) entry which is preliminary data.</text>
</comment>
<accession>A0A367LMM9</accession>
<protein>
    <submittedName>
        <fullName evidence="1">Uncharacterized protein</fullName>
    </submittedName>
</protein>
<feature type="non-terminal residue" evidence="1">
    <location>
        <position position="68"/>
    </location>
</feature>
<evidence type="ECO:0000313" key="1">
    <source>
        <dbReference type="EMBL" id="RCI15694.1"/>
    </source>
</evidence>
<organism evidence="1 2">
    <name type="scientific">Ophiocordyceps polyrhachis-furcata BCC 54312</name>
    <dbReference type="NCBI Taxonomy" id="1330021"/>
    <lineage>
        <taxon>Eukaryota</taxon>
        <taxon>Fungi</taxon>
        <taxon>Dikarya</taxon>
        <taxon>Ascomycota</taxon>
        <taxon>Pezizomycotina</taxon>
        <taxon>Sordariomycetes</taxon>
        <taxon>Hypocreomycetidae</taxon>
        <taxon>Hypocreales</taxon>
        <taxon>Ophiocordycipitaceae</taxon>
        <taxon>Ophiocordyceps</taxon>
    </lineage>
</organism>
<sequence>MVGGLGLPPARLIPDQARQGDGAVHFRPVVTRGGPKMAKARFGRLRQIVTTQSINQSPLSYTPVLQHA</sequence>
<keyword evidence="2" id="KW-1185">Reference proteome</keyword>
<dbReference type="AlphaFoldDB" id="A0A367LMM9"/>
<dbReference type="EMBL" id="LKCN02000002">
    <property type="protein sequence ID" value="RCI15694.1"/>
    <property type="molecule type" value="Genomic_DNA"/>
</dbReference>
<name>A0A367LMM9_9HYPO</name>
<reference evidence="1 2" key="1">
    <citation type="journal article" date="2015" name="BMC Genomics">
        <title>Insights from the genome of Ophiocordyceps polyrhachis-furcata to pathogenicity and host specificity in insect fungi.</title>
        <authorList>
            <person name="Wichadakul D."/>
            <person name="Kobmoo N."/>
            <person name="Ingsriswang S."/>
            <person name="Tangphatsornruang S."/>
            <person name="Chantasingh D."/>
            <person name="Luangsa-ard J.J."/>
            <person name="Eurwilaichitr L."/>
        </authorList>
    </citation>
    <scope>NUCLEOTIDE SEQUENCE [LARGE SCALE GENOMIC DNA]</scope>
    <source>
        <strain evidence="1 2">BCC 54312</strain>
    </source>
</reference>
<dbReference type="Proteomes" id="UP000253664">
    <property type="component" value="Unassembled WGS sequence"/>
</dbReference>
<evidence type="ECO:0000313" key="2">
    <source>
        <dbReference type="Proteomes" id="UP000253664"/>
    </source>
</evidence>
<proteinExistence type="predicted"/>